<evidence type="ECO:0000256" key="1">
    <source>
        <dbReference type="ARBA" id="ARBA00004123"/>
    </source>
</evidence>
<dbReference type="Gene3D" id="3.60.15.10">
    <property type="entry name" value="Ribonuclease Z/Hydroxyacylglutathione hydrolase-like"/>
    <property type="match status" value="1"/>
</dbReference>
<dbReference type="Proteomes" id="UP000196158">
    <property type="component" value="Unassembled WGS sequence"/>
</dbReference>
<dbReference type="PANTHER" id="PTHR23240:SF6">
    <property type="entry name" value="DNA CROSS-LINK REPAIR 1A PROTEIN"/>
    <property type="match status" value="1"/>
</dbReference>
<evidence type="ECO:0000259" key="7">
    <source>
        <dbReference type="Pfam" id="PF07522"/>
    </source>
</evidence>
<protein>
    <submittedName>
        <fullName evidence="8">Similar to Saccharomyces cerevisiae YMR137C PSO2 Nuclease required for a post-incision step in the repair of DNA single and double-strand breaks</fullName>
    </submittedName>
</protein>
<dbReference type="OrthoDB" id="262529at2759"/>
<dbReference type="GO" id="GO:0006303">
    <property type="term" value="P:double-strand break repair via nonhomologous end joining"/>
    <property type="evidence" value="ECO:0007669"/>
    <property type="project" value="TreeGrafter"/>
</dbReference>
<dbReference type="InterPro" id="IPR011084">
    <property type="entry name" value="DRMBL"/>
</dbReference>
<dbReference type="GO" id="GO:0035312">
    <property type="term" value="F:5'-3' DNA exonuclease activity"/>
    <property type="evidence" value="ECO:0007669"/>
    <property type="project" value="TreeGrafter"/>
</dbReference>
<dbReference type="GO" id="GO:0005634">
    <property type="term" value="C:nucleus"/>
    <property type="evidence" value="ECO:0007669"/>
    <property type="project" value="UniProtKB-SubCell"/>
</dbReference>
<feature type="compositionally biased region" description="Polar residues" evidence="6">
    <location>
        <begin position="34"/>
        <end position="44"/>
    </location>
</feature>
<evidence type="ECO:0000256" key="3">
    <source>
        <dbReference type="ARBA" id="ARBA00022763"/>
    </source>
</evidence>
<name>A0A1X7R0L2_9SACH</name>
<comment type="similarity">
    <text evidence="2">Belongs to the DNA repair metallo-beta-lactamase (DRMBL) family.</text>
</comment>
<organism evidence="8 9">
    <name type="scientific">Maudiozyma saulgeensis</name>
    <dbReference type="NCBI Taxonomy" id="1789683"/>
    <lineage>
        <taxon>Eukaryota</taxon>
        <taxon>Fungi</taxon>
        <taxon>Dikarya</taxon>
        <taxon>Ascomycota</taxon>
        <taxon>Saccharomycotina</taxon>
        <taxon>Saccharomycetes</taxon>
        <taxon>Saccharomycetales</taxon>
        <taxon>Saccharomycetaceae</taxon>
        <taxon>Maudiozyma</taxon>
    </lineage>
</organism>
<dbReference type="Gene3D" id="3.40.50.12650">
    <property type="match status" value="1"/>
</dbReference>
<keyword evidence="9" id="KW-1185">Reference proteome</keyword>
<gene>
    <name evidence="8" type="ORF">KASA_0P03575G</name>
</gene>
<dbReference type="PANTHER" id="PTHR23240">
    <property type="entry name" value="DNA CROSS-LINK REPAIR PROTEIN PSO2/SNM1-RELATED"/>
    <property type="match status" value="1"/>
</dbReference>
<keyword evidence="3" id="KW-0227">DNA damage</keyword>
<dbReference type="CDD" id="cd16273">
    <property type="entry name" value="SNM1A-1C-like_MBL-fold"/>
    <property type="match status" value="1"/>
</dbReference>
<dbReference type="AlphaFoldDB" id="A0A1X7R0L2"/>
<feature type="compositionally biased region" description="Basic and acidic residues" evidence="6">
    <location>
        <begin position="1"/>
        <end position="16"/>
    </location>
</feature>
<dbReference type="Pfam" id="PF07522">
    <property type="entry name" value="DRMBL"/>
    <property type="match status" value="1"/>
</dbReference>
<dbReference type="STRING" id="1789683.A0A1X7R0L2"/>
<sequence length="655" mass="75765">MARKSIVEIRNSDVRLKTRSSQYGKRSGTGGSSVGSKRTSLMQTRNRKRQKRLFEYNIPTTSSPPIRKRNQNGSIMDLNDDPILIDEETSDDNYKENVGGDDDLQVLDKEPLPLEIEGIHIDLSDDCVSLPVEEEVQEEIDGLMENTNVESNNEEIIRCPICNHDLSNFELYEKEAHCETCLEKLNNNENEICIERDLAEASTTISNAEEQIEHNITAMRSTKVIHLKTTTKRLHPEMIKQKSSPKPKKPLPRIKILTFNSGYRVVVDGFNFAADEEISKYFLSHFHSDHYIGLKKSWEQGTVYCSEITSRLLQYKFKFPEEKINVLINEERSWITETISVTAFDANHCPGAQVYLFQEYNSKADLKKPIKQIIHTGDFRSNDKIIEEFSNEHPIDAIYLDTTYLSHTNDFPLQREIVEKTSNYVKNYFKKKDEVNAKHSNFSVIPVPTKKLVLVGAYAIGKEKLAINITAELGCQCYVYNQELRSHYMDCGDQSINSSINVHLVPLGVLKSEETILKYLKEVVKVKWLDVMVVGIVPTGWTYGNMWESRNLMLSKLEKELVSKTAWENKNKDLLPENWFIKQVNANKKFQIFKVPYSEHSSFSELIRFATSGKFKWEEIFATVNLENIERTRDMVEWFDVWKTINNKKFEEDNN</sequence>
<comment type="subcellular location">
    <subcellularLocation>
        <location evidence="1">Nucleus</location>
    </subcellularLocation>
</comment>
<dbReference type="SUPFAM" id="SSF56281">
    <property type="entry name" value="Metallo-hydrolase/oxidoreductase"/>
    <property type="match status" value="1"/>
</dbReference>
<dbReference type="InterPro" id="IPR036866">
    <property type="entry name" value="RibonucZ/Hydroxyglut_hydro"/>
</dbReference>
<evidence type="ECO:0000313" key="8">
    <source>
        <dbReference type="EMBL" id="SMN19188.1"/>
    </source>
</evidence>
<evidence type="ECO:0000256" key="6">
    <source>
        <dbReference type="SAM" id="MobiDB-lite"/>
    </source>
</evidence>
<dbReference type="GO" id="GO:0003684">
    <property type="term" value="F:damaged DNA binding"/>
    <property type="evidence" value="ECO:0007669"/>
    <property type="project" value="TreeGrafter"/>
</dbReference>
<feature type="domain" description="DNA repair metallo-beta-lactamase" evidence="7">
    <location>
        <begin position="498"/>
        <end position="627"/>
    </location>
</feature>
<evidence type="ECO:0000256" key="2">
    <source>
        <dbReference type="ARBA" id="ARBA00010304"/>
    </source>
</evidence>
<reference evidence="8 9" key="1">
    <citation type="submission" date="2017-04" db="EMBL/GenBank/DDBJ databases">
        <authorList>
            <person name="Afonso C.L."/>
            <person name="Miller P.J."/>
            <person name="Scott M.A."/>
            <person name="Spackman E."/>
            <person name="Goraichik I."/>
            <person name="Dimitrov K.M."/>
            <person name="Suarez D.L."/>
            <person name="Swayne D.E."/>
        </authorList>
    </citation>
    <scope>NUCLEOTIDE SEQUENCE [LARGE SCALE GENOMIC DNA]</scope>
</reference>
<accession>A0A1X7R0L2</accession>
<evidence type="ECO:0000313" key="9">
    <source>
        <dbReference type="Proteomes" id="UP000196158"/>
    </source>
</evidence>
<dbReference type="EMBL" id="FXLY01000003">
    <property type="protein sequence ID" value="SMN19188.1"/>
    <property type="molecule type" value="Genomic_DNA"/>
</dbReference>
<dbReference type="GO" id="GO:0036297">
    <property type="term" value="P:interstrand cross-link repair"/>
    <property type="evidence" value="ECO:0007669"/>
    <property type="project" value="TreeGrafter"/>
</dbReference>
<feature type="region of interest" description="Disordered" evidence="6">
    <location>
        <begin position="1"/>
        <end position="79"/>
    </location>
</feature>
<keyword evidence="4" id="KW-0234">DNA repair</keyword>
<proteinExistence type="inferred from homology"/>
<evidence type="ECO:0000256" key="4">
    <source>
        <dbReference type="ARBA" id="ARBA00023204"/>
    </source>
</evidence>
<keyword evidence="5" id="KW-0539">Nucleus</keyword>
<evidence type="ECO:0000256" key="5">
    <source>
        <dbReference type="ARBA" id="ARBA00023242"/>
    </source>
</evidence>